<dbReference type="AlphaFoldDB" id="A0A4R5DHX6"/>
<accession>A0A4R5DHX6</accession>
<dbReference type="OrthoDB" id="998127at2"/>
<evidence type="ECO:0000313" key="3">
    <source>
        <dbReference type="Proteomes" id="UP000294850"/>
    </source>
</evidence>
<keyword evidence="3" id="KW-1185">Reference proteome</keyword>
<evidence type="ECO:0000313" key="2">
    <source>
        <dbReference type="EMBL" id="TDE13656.1"/>
    </source>
</evidence>
<gene>
    <name evidence="2" type="ORF">E0F88_17270</name>
</gene>
<reference evidence="2 3" key="1">
    <citation type="submission" date="2019-03" db="EMBL/GenBank/DDBJ databases">
        <title>Dyadobacter AR-3-6 sp. nov., isolated from arctic soil.</title>
        <authorList>
            <person name="Chaudhary D.K."/>
        </authorList>
    </citation>
    <scope>NUCLEOTIDE SEQUENCE [LARGE SCALE GENOMIC DNA]</scope>
    <source>
        <strain evidence="2 3">AR-3-6</strain>
    </source>
</reference>
<proteinExistence type="predicted"/>
<feature type="chain" id="PRO_5020942751" description="Lipoprotein SmpA/OmlA domain-containing protein" evidence="1">
    <location>
        <begin position="21"/>
        <end position="105"/>
    </location>
</feature>
<name>A0A4R5DHX6_9BACT</name>
<dbReference type="Proteomes" id="UP000294850">
    <property type="component" value="Unassembled WGS sequence"/>
</dbReference>
<organism evidence="2 3">
    <name type="scientific">Dyadobacter psychrotolerans</name>
    <dbReference type="NCBI Taxonomy" id="2541721"/>
    <lineage>
        <taxon>Bacteria</taxon>
        <taxon>Pseudomonadati</taxon>
        <taxon>Bacteroidota</taxon>
        <taxon>Cytophagia</taxon>
        <taxon>Cytophagales</taxon>
        <taxon>Spirosomataceae</taxon>
        <taxon>Dyadobacter</taxon>
    </lineage>
</organism>
<sequence length="105" mass="12027">MKIKNTVIALLIICFLNACAMNNIAWKTNENIKKVEIGMTKEQVIQILGNKYMITASSKSNQGHAVEVLGYKSDTDEEYKLTFISNKLTEWNREHVNKYVVKDSE</sequence>
<evidence type="ECO:0000256" key="1">
    <source>
        <dbReference type="SAM" id="SignalP"/>
    </source>
</evidence>
<feature type="signal peptide" evidence="1">
    <location>
        <begin position="1"/>
        <end position="20"/>
    </location>
</feature>
<dbReference type="RefSeq" id="WP_131959533.1">
    <property type="nucleotide sequence ID" value="NZ_SMFL01000006.1"/>
</dbReference>
<dbReference type="Gene3D" id="3.10.450.730">
    <property type="entry name" value="BLIP domain"/>
    <property type="match status" value="1"/>
</dbReference>
<keyword evidence="1" id="KW-0732">Signal</keyword>
<evidence type="ECO:0008006" key="4">
    <source>
        <dbReference type="Google" id="ProtNLM"/>
    </source>
</evidence>
<protein>
    <recommendedName>
        <fullName evidence="4">Lipoprotein SmpA/OmlA domain-containing protein</fullName>
    </recommendedName>
</protein>
<dbReference type="EMBL" id="SMFL01000006">
    <property type="protein sequence ID" value="TDE13656.1"/>
    <property type="molecule type" value="Genomic_DNA"/>
</dbReference>
<comment type="caution">
    <text evidence="2">The sequence shown here is derived from an EMBL/GenBank/DDBJ whole genome shotgun (WGS) entry which is preliminary data.</text>
</comment>